<keyword evidence="5 7" id="KW-1133">Transmembrane helix</keyword>
<dbReference type="SUPFAM" id="SSF161098">
    <property type="entry name" value="MetI-like"/>
    <property type="match status" value="1"/>
</dbReference>
<feature type="compositionally biased region" description="Low complexity" evidence="8">
    <location>
        <begin position="18"/>
        <end position="27"/>
    </location>
</feature>
<evidence type="ECO:0000256" key="6">
    <source>
        <dbReference type="ARBA" id="ARBA00023136"/>
    </source>
</evidence>
<dbReference type="Gene3D" id="1.10.3720.10">
    <property type="entry name" value="MetI-like"/>
    <property type="match status" value="1"/>
</dbReference>
<evidence type="ECO:0000256" key="8">
    <source>
        <dbReference type="SAM" id="MobiDB-lite"/>
    </source>
</evidence>
<evidence type="ECO:0000256" key="5">
    <source>
        <dbReference type="ARBA" id="ARBA00022989"/>
    </source>
</evidence>
<dbReference type="Proteomes" id="UP000231791">
    <property type="component" value="Chromosome"/>
</dbReference>
<proteinExistence type="inferred from homology"/>
<dbReference type="PANTHER" id="PTHR43386:SF25">
    <property type="entry name" value="PEPTIDE ABC TRANSPORTER PERMEASE PROTEIN"/>
    <property type="match status" value="1"/>
</dbReference>
<feature type="transmembrane region" description="Helical" evidence="7">
    <location>
        <begin position="132"/>
        <end position="151"/>
    </location>
</feature>
<dbReference type="InterPro" id="IPR000515">
    <property type="entry name" value="MetI-like"/>
</dbReference>
<keyword evidence="3" id="KW-1003">Cell membrane</keyword>
<dbReference type="PROSITE" id="PS50928">
    <property type="entry name" value="ABC_TM1"/>
    <property type="match status" value="1"/>
</dbReference>
<dbReference type="KEGG" id="slx:SLAV_31475"/>
<dbReference type="InterPro" id="IPR050366">
    <property type="entry name" value="BP-dependent_transpt_permease"/>
</dbReference>
<dbReference type="AlphaFoldDB" id="A0A2K8PMT7"/>
<evidence type="ECO:0000256" key="2">
    <source>
        <dbReference type="ARBA" id="ARBA00022448"/>
    </source>
</evidence>
<dbReference type="CDD" id="cd06261">
    <property type="entry name" value="TM_PBP2"/>
    <property type="match status" value="1"/>
</dbReference>
<feature type="transmembrane region" description="Helical" evidence="7">
    <location>
        <begin position="214"/>
        <end position="237"/>
    </location>
</feature>
<dbReference type="GeneID" id="49387284"/>
<dbReference type="Pfam" id="PF00528">
    <property type="entry name" value="BPD_transp_1"/>
    <property type="match status" value="1"/>
</dbReference>
<evidence type="ECO:0000313" key="10">
    <source>
        <dbReference type="Proteomes" id="UP000231791"/>
    </source>
</evidence>
<feature type="region of interest" description="Disordered" evidence="8">
    <location>
        <begin position="1"/>
        <end position="27"/>
    </location>
</feature>
<evidence type="ECO:0000256" key="3">
    <source>
        <dbReference type="ARBA" id="ARBA00022475"/>
    </source>
</evidence>
<comment type="similarity">
    <text evidence="7">Belongs to the binding-protein-dependent transport system permease family.</text>
</comment>
<feature type="transmembrane region" description="Helical" evidence="7">
    <location>
        <begin position="157"/>
        <end position="176"/>
    </location>
</feature>
<dbReference type="GO" id="GO:0055085">
    <property type="term" value="P:transmembrane transport"/>
    <property type="evidence" value="ECO:0007669"/>
    <property type="project" value="InterPro"/>
</dbReference>
<feature type="transmembrane region" description="Helical" evidence="7">
    <location>
        <begin position="38"/>
        <end position="56"/>
    </location>
</feature>
<keyword evidence="2 7" id="KW-0813">Transport</keyword>
<dbReference type="InterPro" id="IPR035906">
    <property type="entry name" value="MetI-like_sf"/>
</dbReference>
<evidence type="ECO:0000313" key="9">
    <source>
        <dbReference type="EMBL" id="ATZ28067.1"/>
    </source>
</evidence>
<name>A0A2K8PMT7_STRLA</name>
<feature type="transmembrane region" description="Helical" evidence="7">
    <location>
        <begin position="95"/>
        <end position="120"/>
    </location>
</feature>
<protein>
    <submittedName>
        <fullName evidence="9">Glutathione transport system permease protein GsiD</fullName>
    </submittedName>
</protein>
<feature type="transmembrane region" description="Helical" evidence="7">
    <location>
        <begin position="257"/>
        <end position="281"/>
    </location>
</feature>
<evidence type="ECO:0000256" key="7">
    <source>
        <dbReference type="RuleBase" id="RU363032"/>
    </source>
</evidence>
<keyword evidence="4 7" id="KW-0812">Transmembrane</keyword>
<gene>
    <name evidence="9" type="primary">gsiD5</name>
    <name evidence="9" type="ORF">SLAV_31475</name>
</gene>
<keyword evidence="10" id="KW-1185">Reference proteome</keyword>
<dbReference type="PANTHER" id="PTHR43386">
    <property type="entry name" value="OLIGOPEPTIDE TRANSPORT SYSTEM PERMEASE PROTEIN APPC"/>
    <property type="match status" value="1"/>
</dbReference>
<reference evidence="9 10" key="1">
    <citation type="submission" date="2017-11" db="EMBL/GenBank/DDBJ databases">
        <title>Complete genome sequence of Streptomyces lavendulae subsp. lavendulae CCM 3239 (formerly 'Streptomyces aureofaciens CCM 3239'), the producer of the angucycline-type antibiotic auricin.</title>
        <authorList>
            <person name="Busche T."/>
            <person name="Novakova R."/>
            <person name="Al'Dilaimi A."/>
            <person name="Homerova D."/>
            <person name="Feckova L."/>
            <person name="Rezuchova B."/>
            <person name="Mingyar E."/>
            <person name="Csolleiova D."/>
            <person name="Bekeova C."/>
            <person name="Winkler A."/>
            <person name="Sevcikova B."/>
            <person name="Kalinowski J."/>
            <person name="Kormanec J."/>
            <person name="Ruckert C."/>
        </authorList>
    </citation>
    <scope>NUCLEOTIDE SEQUENCE [LARGE SCALE GENOMIC DNA]</scope>
    <source>
        <strain evidence="9 10">CCM 3239</strain>
    </source>
</reference>
<dbReference type="RefSeq" id="WP_391387565.1">
    <property type="nucleotide sequence ID" value="NZ_CP024985.1"/>
</dbReference>
<organism evidence="9 10">
    <name type="scientific">Streptomyces lavendulae subsp. lavendulae</name>
    <dbReference type="NCBI Taxonomy" id="58340"/>
    <lineage>
        <taxon>Bacteria</taxon>
        <taxon>Bacillati</taxon>
        <taxon>Actinomycetota</taxon>
        <taxon>Actinomycetes</taxon>
        <taxon>Kitasatosporales</taxon>
        <taxon>Streptomycetaceae</taxon>
        <taxon>Streptomyces</taxon>
    </lineage>
</organism>
<evidence type="ECO:0000256" key="4">
    <source>
        <dbReference type="ARBA" id="ARBA00022692"/>
    </source>
</evidence>
<dbReference type="GO" id="GO:0005886">
    <property type="term" value="C:plasma membrane"/>
    <property type="evidence" value="ECO:0007669"/>
    <property type="project" value="UniProtKB-SubCell"/>
</dbReference>
<evidence type="ECO:0000256" key="1">
    <source>
        <dbReference type="ARBA" id="ARBA00004651"/>
    </source>
</evidence>
<keyword evidence="6 7" id="KW-0472">Membrane</keyword>
<accession>A0A2K8PMT7</accession>
<sequence>MSAADVPAGTPADAPAEVSAGPAGRPAAGSRVRTLRRIAPGLLLVLLALTGPWLAAHPLDTPVTAPYAAAGDGAVLGGDQLGRDVLSRLLHGGGALIGGALLIAVAVTLLATVLGCFAVLHPTLGRAVERAADVLILLPPVLGIMLVALAWPGGGRWAVMAAAVVLGTPYAVRIVASAAAPLARAGYVEAATARGERLSSIALRELLPNLRSTVLALFGLRFVEAVYVISMAGFLQIGPQPPAADWALMVRENAPGILLNPWAVLAPSLAIAVLAISFNLASASLSSRPSHSIRPSRKAVTTP</sequence>
<comment type="subcellular location">
    <subcellularLocation>
        <location evidence="1 7">Cell membrane</location>
        <topology evidence="1 7">Multi-pass membrane protein</topology>
    </subcellularLocation>
</comment>
<dbReference type="EMBL" id="CP024985">
    <property type="protein sequence ID" value="ATZ28067.1"/>
    <property type="molecule type" value="Genomic_DNA"/>
</dbReference>